<evidence type="ECO:0000256" key="4">
    <source>
        <dbReference type="ARBA" id="ARBA00023242"/>
    </source>
</evidence>
<feature type="compositionally biased region" description="Polar residues" evidence="5">
    <location>
        <begin position="518"/>
        <end position="529"/>
    </location>
</feature>
<comment type="subcellular location">
    <subcellularLocation>
        <location evidence="2">Membrane</location>
        <topology evidence="2">Multi-pass membrane protein</topology>
    </subcellularLocation>
    <subcellularLocation>
        <location evidence="1">Nucleus</location>
    </subcellularLocation>
</comment>
<dbReference type="GO" id="GO:0006351">
    <property type="term" value="P:DNA-templated transcription"/>
    <property type="evidence" value="ECO:0007669"/>
    <property type="project" value="InterPro"/>
</dbReference>
<dbReference type="GO" id="GO:0016020">
    <property type="term" value="C:membrane"/>
    <property type="evidence" value="ECO:0007669"/>
    <property type="project" value="UniProtKB-SubCell"/>
</dbReference>
<protein>
    <submittedName>
        <fullName evidence="8">Putative C6 transcription factor</fullName>
    </submittedName>
</protein>
<keyword evidence="3" id="KW-0325">Glycoprotein</keyword>
<feature type="transmembrane region" description="Helical" evidence="6">
    <location>
        <begin position="274"/>
        <end position="293"/>
    </location>
</feature>
<keyword evidence="6" id="KW-1133">Transmembrane helix</keyword>
<evidence type="ECO:0000256" key="2">
    <source>
        <dbReference type="ARBA" id="ARBA00004141"/>
    </source>
</evidence>
<proteinExistence type="predicted"/>
<feature type="region of interest" description="Disordered" evidence="5">
    <location>
        <begin position="1"/>
        <end position="21"/>
    </location>
</feature>
<organism evidence="8 9">
    <name type="scientific">Fusarium austroafricanum</name>
    <dbReference type="NCBI Taxonomy" id="2364996"/>
    <lineage>
        <taxon>Eukaryota</taxon>
        <taxon>Fungi</taxon>
        <taxon>Dikarya</taxon>
        <taxon>Ascomycota</taxon>
        <taxon>Pezizomycotina</taxon>
        <taxon>Sordariomycetes</taxon>
        <taxon>Hypocreomycetidae</taxon>
        <taxon>Hypocreales</taxon>
        <taxon>Nectriaceae</taxon>
        <taxon>Fusarium</taxon>
        <taxon>Fusarium concolor species complex</taxon>
    </lineage>
</organism>
<dbReference type="Proteomes" id="UP000605986">
    <property type="component" value="Unassembled WGS sequence"/>
</dbReference>
<name>A0A8H4KE39_9HYPO</name>
<dbReference type="AlphaFoldDB" id="A0A8H4KE39"/>
<evidence type="ECO:0000256" key="5">
    <source>
        <dbReference type="SAM" id="MobiDB-lite"/>
    </source>
</evidence>
<evidence type="ECO:0000313" key="8">
    <source>
        <dbReference type="EMBL" id="KAF4449527.1"/>
    </source>
</evidence>
<keyword evidence="4" id="KW-0539">Nucleus</keyword>
<evidence type="ECO:0000259" key="7">
    <source>
        <dbReference type="SMART" id="SM00906"/>
    </source>
</evidence>
<dbReference type="SUPFAM" id="SSF103473">
    <property type="entry name" value="MFS general substrate transporter"/>
    <property type="match status" value="1"/>
</dbReference>
<reference evidence="8" key="1">
    <citation type="submission" date="2020-01" db="EMBL/GenBank/DDBJ databases">
        <title>Identification and distribution of gene clusters putatively required for synthesis of sphingolipid metabolism inhibitors in phylogenetically diverse species of the filamentous fungus Fusarium.</title>
        <authorList>
            <person name="Kim H.-S."/>
            <person name="Busman M."/>
            <person name="Brown D.W."/>
            <person name="Divon H."/>
            <person name="Uhlig S."/>
            <person name="Proctor R.H."/>
        </authorList>
    </citation>
    <scope>NUCLEOTIDE SEQUENCE</scope>
    <source>
        <strain evidence="8">NRRL 53441</strain>
    </source>
</reference>
<feature type="transmembrane region" description="Helical" evidence="6">
    <location>
        <begin position="241"/>
        <end position="262"/>
    </location>
</feature>
<keyword evidence="6" id="KW-0812">Transmembrane</keyword>
<dbReference type="GO" id="GO:0022857">
    <property type="term" value="F:transmembrane transporter activity"/>
    <property type="evidence" value="ECO:0007669"/>
    <property type="project" value="InterPro"/>
</dbReference>
<dbReference type="InterPro" id="IPR011701">
    <property type="entry name" value="MFS"/>
</dbReference>
<dbReference type="EMBL" id="JAADJG010000279">
    <property type="protein sequence ID" value="KAF4449527.1"/>
    <property type="molecule type" value="Genomic_DNA"/>
</dbReference>
<feature type="region of interest" description="Disordered" evidence="5">
    <location>
        <begin position="450"/>
        <end position="471"/>
    </location>
</feature>
<feature type="compositionally biased region" description="Polar residues" evidence="5">
    <location>
        <begin position="1"/>
        <end position="17"/>
    </location>
</feature>
<feature type="compositionally biased region" description="Polar residues" evidence="5">
    <location>
        <begin position="495"/>
        <end position="510"/>
    </location>
</feature>
<accession>A0A8H4KE39</accession>
<dbReference type="CDD" id="cd17352">
    <property type="entry name" value="MFS_MCT_SLC16"/>
    <property type="match status" value="1"/>
</dbReference>
<comment type="caution">
    <text evidence="8">The sequence shown here is derived from an EMBL/GenBank/DDBJ whole genome shotgun (WGS) entry which is preliminary data.</text>
</comment>
<feature type="transmembrane region" description="Helical" evidence="6">
    <location>
        <begin position="101"/>
        <end position="119"/>
    </location>
</feature>
<evidence type="ECO:0000256" key="1">
    <source>
        <dbReference type="ARBA" id="ARBA00004123"/>
    </source>
</evidence>
<feature type="transmembrane region" description="Helical" evidence="6">
    <location>
        <begin position="38"/>
        <end position="58"/>
    </location>
</feature>
<evidence type="ECO:0000313" key="9">
    <source>
        <dbReference type="Proteomes" id="UP000605986"/>
    </source>
</evidence>
<dbReference type="GO" id="GO:0003677">
    <property type="term" value="F:DNA binding"/>
    <property type="evidence" value="ECO:0007669"/>
    <property type="project" value="InterPro"/>
</dbReference>
<feature type="region of interest" description="Disordered" evidence="5">
    <location>
        <begin position="494"/>
        <end position="529"/>
    </location>
</feature>
<dbReference type="SMART" id="SM00906">
    <property type="entry name" value="Fungal_trans"/>
    <property type="match status" value="1"/>
</dbReference>
<dbReference type="InterPro" id="IPR036259">
    <property type="entry name" value="MFS_trans_sf"/>
</dbReference>
<dbReference type="PANTHER" id="PTHR31001">
    <property type="entry name" value="UNCHARACTERIZED TRANSCRIPTIONAL REGULATORY PROTEIN"/>
    <property type="match status" value="1"/>
</dbReference>
<feature type="compositionally biased region" description="Polar residues" evidence="5">
    <location>
        <begin position="462"/>
        <end position="471"/>
    </location>
</feature>
<dbReference type="CDD" id="cd12148">
    <property type="entry name" value="fungal_TF_MHR"/>
    <property type="match status" value="1"/>
</dbReference>
<feature type="transmembrane region" description="Helical" evidence="6">
    <location>
        <begin position="131"/>
        <end position="152"/>
    </location>
</feature>
<sequence>MAATSELESNRANSPIENKQRIPPNGGAKAWACVAGSFLLQFCSFGYVNACGMFQLYYSEVMFKDQSSSSLAWITTLQVFLLFMFGPAVGKMIDVYGCRKVLPPFSIMVVFSVCMLSLCTKYWQVMLAQGVTFGLAAAGLSLPAMATATQWFSTKKGLAVGIVSAGSSLGGVIYPIMIPRLIKDVGFASAVRWTALMQGILLLIANILCSSPFPPLGKAAPGEKDTAPASSGIRGFKSWPWGFFVLGCFFTMWGLFAPLNYLPEMASIHGYNDFAVYTLAIANAGSLVGRIVPGWLSDIIGQFNAMVIVTSLSGILVLAFWLPLEFHTSLAGIILFALLFGFVSGGFVSLGPPCVVSLAEDRVDEIGVKLGGFCLAIALGALTGLPIEGAIKDREGDQFTGLMCFADGNENEKASSKQALTHQSGCTRPICLAFGREEHSPFPIVMDLQSASQARSRPGNGSRISRNNLRSGQDEIRNRLERLEQLLERAIDSGITISQPSGTGASNTESPHNHNHNQELGESSSSRVETLSTDGYDGALLLEAQGGQSRWVSSLHYALLADEIHDVKMLLGDQLGDTPSEGLPTAQTNPPFPFSGTIVDSLAPWAPDSPDTCFKFLEIFCSNVDPMTRIVHKPTLRRRLAQYVNHTYSTETPTSNHSEAGTTKGNDSIHSFEPLALAVFYSAINSLSAEEAMLQFTVEKQALLSQFQRGVEFGLGRENFLTTTSIEVLQAFVLLLTCQSREDDMSKTWALLGIAYKMALSQGVHREPSLFPSRMDAVQVEIRRRLWHQICHLDFRSAEGRGQEPTISDDDYTTLLPRNISDEDLVDEAHPNAPSFAPTGFTDMTGHLIRLHGHHCFRRIVRSTYKLERKMKSQQANSTTSLDPVAELQSLFEEIRGMVDEMVTHFQTQYLQHCNPQIPKQRIALGLATIVEWRCWSIFWLRTPKQYREAVVTPEIRQTVLEKSISLIESLNMMPEDKDTRRFQWHIGGHACFQSIMHIISELEMHGFDAPNHYALRTRALDVLRKTMNMRGREATPMWNAMNHIISNCLAKNSKKDFPLTPFQAGLSGSGVMPVLDSSNTGSTPVVQPSFPAAGESTVPNSLPDSSELGVLDIQDTEIAFDWGFWNFDPADPNSY</sequence>
<feature type="transmembrane region" description="Helical" evidence="6">
    <location>
        <begin position="329"/>
        <end position="350"/>
    </location>
</feature>
<dbReference type="OrthoDB" id="5667at2759"/>
<dbReference type="InterPro" id="IPR007219">
    <property type="entry name" value="XnlR_reg_dom"/>
</dbReference>
<feature type="transmembrane region" description="Helical" evidence="6">
    <location>
        <begin position="70"/>
        <end position="89"/>
    </location>
</feature>
<gene>
    <name evidence="8" type="ORF">F53441_7186</name>
</gene>
<keyword evidence="6" id="KW-0472">Membrane</keyword>
<feature type="domain" description="Xylanolytic transcriptional activator regulatory" evidence="7">
    <location>
        <begin position="748"/>
        <end position="823"/>
    </location>
</feature>
<feature type="transmembrane region" description="Helical" evidence="6">
    <location>
        <begin position="370"/>
        <end position="387"/>
    </location>
</feature>
<feature type="transmembrane region" description="Helical" evidence="6">
    <location>
        <begin position="299"/>
        <end position="322"/>
    </location>
</feature>
<dbReference type="Pfam" id="PF07690">
    <property type="entry name" value="MFS_1"/>
    <property type="match status" value="1"/>
</dbReference>
<evidence type="ECO:0000256" key="3">
    <source>
        <dbReference type="ARBA" id="ARBA00023180"/>
    </source>
</evidence>
<dbReference type="InterPro" id="IPR050613">
    <property type="entry name" value="Sec_Metabolite_Reg"/>
</dbReference>
<feature type="transmembrane region" description="Helical" evidence="6">
    <location>
        <begin position="190"/>
        <end position="208"/>
    </location>
</feature>
<dbReference type="GO" id="GO:0005634">
    <property type="term" value="C:nucleus"/>
    <property type="evidence" value="ECO:0007669"/>
    <property type="project" value="UniProtKB-SubCell"/>
</dbReference>
<dbReference type="Gene3D" id="1.20.1250.20">
    <property type="entry name" value="MFS general substrate transporter like domains"/>
    <property type="match status" value="2"/>
</dbReference>
<dbReference type="GO" id="GO:0008270">
    <property type="term" value="F:zinc ion binding"/>
    <property type="evidence" value="ECO:0007669"/>
    <property type="project" value="InterPro"/>
</dbReference>
<keyword evidence="9" id="KW-1185">Reference proteome</keyword>
<feature type="transmembrane region" description="Helical" evidence="6">
    <location>
        <begin position="158"/>
        <end position="178"/>
    </location>
</feature>
<evidence type="ECO:0000256" key="6">
    <source>
        <dbReference type="SAM" id="Phobius"/>
    </source>
</evidence>
<dbReference type="Pfam" id="PF04082">
    <property type="entry name" value="Fungal_trans"/>
    <property type="match status" value="1"/>
</dbReference>
<dbReference type="PANTHER" id="PTHR31001:SF77">
    <property type="entry name" value="TRANSCRIPTION FACTOR, PUTATIVE (AFU_ORTHOLOGUE AFUA_3G12940)-RELATED"/>
    <property type="match status" value="1"/>
</dbReference>